<proteinExistence type="predicted"/>
<accession>A0ACD3AV86</accession>
<sequence length="257" mass="28466">MSSLQETTNYLAGEFVLHAPSSPSSRASTPSTDFGDMPVLAPPVDEFVTPYNFSPTAQSFVIRARWDGDGRSDSLVISDLFDPDIDGKPLKFVVVGKPEKVECGPLGDMKDGGVVDEYDNMPELVQYVLQLTPPSDALGAAKFAEATHNLLRVQAKMSGEARTLRERNRGVVWSSPDGSDVRLLLATPVFHCTHSAYGFEVDHLRLRVYNKNGHLIDPYHADWCVKNSKVAVHFTLNHNQFGTHTFCADIQYIRIVE</sequence>
<keyword evidence="2" id="KW-1185">Reference proteome</keyword>
<reference evidence="1 2" key="1">
    <citation type="journal article" date="2019" name="Nat. Ecol. Evol.">
        <title>Megaphylogeny resolves global patterns of mushroom evolution.</title>
        <authorList>
            <person name="Varga T."/>
            <person name="Krizsan K."/>
            <person name="Foldi C."/>
            <person name="Dima B."/>
            <person name="Sanchez-Garcia M."/>
            <person name="Sanchez-Ramirez S."/>
            <person name="Szollosi G.J."/>
            <person name="Szarkandi J.G."/>
            <person name="Papp V."/>
            <person name="Albert L."/>
            <person name="Andreopoulos W."/>
            <person name="Angelini C."/>
            <person name="Antonin V."/>
            <person name="Barry K.W."/>
            <person name="Bougher N.L."/>
            <person name="Buchanan P."/>
            <person name="Buyck B."/>
            <person name="Bense V."/>
            <person name="Catcheside P."/>
            <person name="Chovatia M."/>
            <person name="Cooper J."/>
            <person name="Damon W."/>
            <person name="Desjardin D."/>
            <person name="Finy P."/>
            <person name="Geml J."/>
            <person name="Haridas S."/>
            <person name="Hughes K."/>
            <person name="Justo A."/>
            <person name="Karasinski D."/>
            <person name="Kautmanova I."/>
            <person name="Kiss B."/>
            <person name="Kocsube S."/>
            <person name="Kotiranta H."/>
            <person name="LaButti K.M."/>
            <person name="Lechner B.E."/>
            <person name="Liimatainen K."/>
            <person name="Lipzen A."/>
            <person name="Lukacs Z."/>
            <person name="Mihaltcheva S."/>
            <person name="Morgado L.N."/>
            <person name="Niskanen T."/>
            <person name="Noordeloos M.E."/>
            <person name="Ohm R.A."/>
            <person name="Ortiz-Santana B."/>
            <person name="Ovrebo C."/>
            <person name="Racz N."/>
            <person name="Riley R."/>
            <person name="Savchenko A."/>
            <person name="Shiryaev A."/>
            <person name="Soop K."/>
            <person name="Spirin V."/>
            <person name="Szebenyi C."/>
            <person name="Tomsovsky M."/>
            <person name="Tulloss R.E."/>
            <person name="Uehling J."/>
            <person name="Grigoriev I.V."/>
            <person name="Vagvolgyi C."/>
            <person name="Papp T."/>
            <person name="Martin F.M."/>
            <person name="Miettinen O."/>
            <person name="Hibbett D.S."/>
            <person name="Nagy L.G."/>
        </authorList>
    </citation>
    <scope>NUCLEOTIDE SEQUENCE [LARGE SCALE GENOMIC DNA]</scope>
    <source>
        <strain evidence="1 2">NL-1719</strain>
    </source>
</reference>
<evidence type="ECO:0000313" key="1">
    <source>
        <dbReference type="EMBL" id="TFK69269.1"/>
    </source>
</evidence>
<organism evidence="1 2">
    <name type="scientific">Pluteus cervinus</name>
    <dbReference type="NCBI Taxonomy" id="181527"/>
    <lineage>
        <taxon>Eukaryota</taxon>
        <taxon>Fungi</taxon>
        <taxon>Dikarya</taxon>
        <taxon>Basidiomycota</taxon>
        <taxon>Agaricomycotina</taxon>
        <taxon>Agaricomycetes</taxon>
        <taxon>Agaricomycetidae</taxon>
        <taxon>Agaricales</taxon>
        <taxon>Pluteineae</taxon>
        <taxon>Pluteaceae</taxon>
        <taxon>Pluteus</taxon>
    </lineage>
</organism>
<evidence type="ECO:0000313" key="2">
    <source>
        <dbReference type="Proteomes" id="UP000308600"/>
    </source>
</evidence>
<dbReference type="Proteomes" id="UP000308600">
    <property type="component" value="Unassembled WGS sequence"/>
</dbReference>
<name>A0ACD3AV86_9AGAR</name>
<gene>
    <name evidence="1" type="ORF">BDN72DRAFT_897377</name>
</gene>
<dbReference type="EMBL" id="ML208333">
    <property type="protein sequence ID" value="TFK69269.1"/>
    <property type="molecule type" value="Genomic_DNA"/>
</dbReference>
<protein>
    <submittedName>
        <fullName evidence="1">Uncharacterized protein</fullName>
    </submittedName>
</protein>